<protein>
    <submittedName>
        <fullName evidence="1">Uncharacterized protein</fullName>
    </submittedName>
</protein>
<evidence type="ECO:0000313" key="2">
    <source>
        <dbReference type="Proteomes" id="UP000679779"/>
    </source>
</evidence>
<evidence type="ECO:0000313" key="1">
    <source>
        <dbReference type="EMBL" id="GIO31526.1"/>
    </source>
</evidence>
<accession>A0A920C9Q9</accession>
<comment type="caution">
    <text evidence="1">The sequence shown here is derived from an EMBL/GenBank/DDBJ whole genome shotgun (WGS) entry which is preliminary data.</text>
</comment>
<organism evidence="1 2">
    <name type="scientific">Paenibacillus albilobatus</name>
    <dbReference type="NCBI Taxonomy" id="2716884"/>
    <lineage>
        <taxon>Bacteria</taxon>
        <taxon>Bacillati</taxon>
        <taxon>Bacillota</taxon>
        <taxon>Bacilli</taxon>
        <taxon>Bacillales</taxon>
        <taxon>Paenibacillaceae</taxon>
        <taxon>Paenibacillus</taxon>
    </lineage>
</organism>
<dbReference type="AlphaFoldDB" id="A0A920C9Q9"/>
<dbReference type="Proteomes" id="UP000679779">
    <property type="component" value="Unassembled WGS sequence"/>
</dbReference>
<sequence length="76" mass="8848">MAILFNLHADMNMLHRQFSRAKRREESGYVYFSGFVGPVKDAECFFFAFLEAYREAAFRVAVMLRVDGSVCPRMNE</sequence>
<proteinExistence type="predicted"/>
<reference evidence="1" key="1">
    <citation type="submission" date="2021-03" db="EMBL/GenBank/DDBJ databases">
        <title>Antimicrobial resistance genes in bacteria isolated from Japanese honey, and their potential for conferring macrolide and lincosamide resistance in the American foulbrood pathogen Paenibacillus larvae.</title>
        <authorList>
            <person name="Okamoto M."/>
            <person name="Kumagai M."/>
            <person name="Kanamori H."/>
            <person name="Takamatsu D."/>
        </authorList>
    </citation>
    <scope>NUCLEOTIDE SEQUENCE</scope>
    <source>
        <strain evidence="1">J2TS6</strain>
    </source>
</reference>
<dbReference type="EMBL" id="BORQ01000003">
    <property type="protein sequence ID" value="GIO31526.1"/>
    <property type="molecule type" value="Genomic_DNA"/>
</dbReference>
<name>A0A920C9Q9_9BACL</name>
<keyword evidence="2" id="KW-1185">Reference proteome</keyword>
<gene>
    <name evidence="1" type="ORF">J2TS6_26670</name>
</gene>